<evidence type="ECO:0000313" key="4">
    <source>
        <dbReference type="Proteomes" id="UP000470404"/>
    </source>
</evidence>
<dbReference type="InterPro" id="IPR002397">
    <property type="entry name" value="Cyt_P450_B"/>
</dbReference>
<keyword evidence="2" id="KW-0408">Iron</keyword>
<dbReference type="PANTHER" id="PTHR46696:SF1">
    <property type="entry name" value="CYTOCHROME P450 YJIB-RELATED"/>
    <property type="match status" value="1"/>
</dbReference>
<reference evidence="3 4" key="1">
    <citation type="submission" date="2020-01" db="EMBL/GenBank/DDBJ databases">
        <title>Insect and environment-associated Actinomycetes.</title>
        <authorList>
            <person name="Currrie C."/>
            <person name="Chevrette M."/>
            <person name="Carlson C."/>
            <person name="Stubbendieck R."/>
            <person name="Wendt-Pienkowski E."/>
        </authorList>
    </citation>
    <scope>NUCLEOTIDE SEQUENCE [LARGE SCALE GENOMIC DNA]</scope>
    <source>
        <strain evidence="3 4">SID8386</strain>
    </source>
</reference>
<dbReference type="InterPro" id="IPR036396">
    <property type="entry name" value="Cyt_P450_sf"/>
</dbReference>
<dbReference type="PROSITE" id="PS00086">
    <property type="entry name" value="CYTOCHROME_P450"/>
    <property type="match status" value="1"/>
</dbReference>
<accession>A0ABX0BX38</accession>
<name>A0ABX0BX38_9PSEU</name>
<evidence type="ECO:0000313" key="3">
    <source>
        <dbReference type="EMBL" id="NEC59956.1"/>
    </source>
</evidence>
<keyword evidence="2" id="KW-0560">Oxidoreductase</keyword>
<protein>
    <submittedName>
        <fullName evidence="3">Cytochrome P450</fullName>
    </submittedName>
</protein>
<dbReference type="PRINTS" id="PR00359">
    <property type="entry name" value="BP450"/>
</dbReference>
<keyword evidence="2" id="KW-0479">Metal-binding</keyword>
<dbReference type="CDD" id="cd11029">
    <property type="entry name" value="CYP107-like"/>
    <property type="match status" value="1"/>
</dbReference>
<dbReference type="SUPFAM" id="SSF48264">
    <property type="entry name" value="Cytochrome P450"/>
    <property type="match status" value="1"/>
</dbReference>
<dbReference type="PRINTS" id="PR00385">
    <property type="entry name" value="P450"/>
</dbReference>
<proteinExistence type="inferred from homology"/>
<sequence length="436" mass="46872">MPRDTRPAAPGPFTLDPTAADHFGEAARMRAAGPVVRVVLPGDVPAWLIIRHDAVAELLAHREVSKDWRNWAALADGTVPADWPLLGMFKVDNMVYADGDDHLRLRRPVVKVFTPARVAAMGSGIENIVDGLLDHLPRKADADCVVDLRAHFAEQVPLTVICDLVGVPHDWRPLLAGLVQRLFDTTLTAGEAAHIQHARYHLLRDLVLLRRTEPADDITTALIALCDNDTNASTDEKNTQAEDAKTLSAEELVDTLWLLLTAGYETTASLLANASLALLAHPGQLRAARDGGPDMWPRVVEESLRRNAPVGNFPARYPLTDITIAGTAIPAGDLVLAGYSSAGRDTDRHGPDADAFDIHRSAAKHLAFGGGPHLCLGAHLARLQATVALPALFSRYPRLALAAEPGSLPPLKSLFANSAARVPVRLGAPARRTSEP</sequence>
<comment type="similarity">
    <text evidence="1 2">Belongs to the cytochrome P450 family.</text>
</comment>
<dbReference type="PANTHER" id="PTHR46696">
    <property type="entry name" value="P450, PUTATIVE (EUROFUNG)-RELATED"/>
    <property type="match status" value="1"/>
</dbReference>
<dbReference type="Proteomes" id="UP000470404">
    <property type="component" value="Unassembled WGS sequence"/>
</dbReference>
<dbReference type="Pfam" id="PF00067">
    <property type="entry name" value="p450"/>
    <property type="match status" value="1"/>
</dbReference>
<gene>
    <name evidence="3" type="ORF">G3I59_31320</name>
</gene>
<keyword evidence="2" id="KW-0349">Heme</keyword>
<dbReference type="Gene3D" id="1.10.630.10">
    <property type="entry name" value="Cytochrome P450"/>
    <property type="match status" value="1"/>
</dbReference>
<evidence type="ECO:0000256" key="1">
    <source>
        <dbReference type="ARBA" id="ARBA00010617"/>
    </source>
</evidence>
<evidence type="ECO:0000256" key="2">
    <source>
        <dbReference type="RuleBase" id="RU000461"/>
    </source>
</evidence>
<dbReference type="RefSeq" id="WP_067595703.1">
    <property type="nucleotide sequence ID" value="NZ_JAAGNC010000162.1"/>
</dbReference>
<dbReference type="InterPro" id="IPR017972">
    <property type="entry name" value="Cyt_P450_CS"/>
</dbReference>
<dbReference type="InterPro" id="IPR001128">
    <property type="entry name" value="Cyt_P450"/>
</dbReference>
<dbReference type="EMBL" id="JAAGNC010000162">
    <property type="protein sequence ID" value="NEC59956.1"/>
    <property type="molecule type" value="Genomic_DNA"/>
</dbReference>
<comment type="caution">
    <text evidence="3">The sequence shown here is derived from an EMBL/GenBank/DDBJ whole genome shotgun (WGS) entry which is preliminary data.</text>
</comment>
<keyword evidence="2" id="KW-0503">Monooxygenase</keyword>
<organism evidence="3 4">
    <name type="scientific">Amycolatopsis rubida</name>
    <dbReference type="NCBI Taxonomy" id="112413"/>
    <lineage>
        <taxon>Bacteria</taxon>
        <taxon>Bacillati</taxon>
        <taxon>Actinomycetota</taxon>
        <taxon>Actinomycetes</taxon>
        <taxon>Pseudonocardiales</taxon>
        <taxon>Pseudonocardiaceae</taxon>
        <taxon>Amycolatopsis</taxon>
    </lineage>
</organism>
<keyword evidence="4" id="KW-1185">Reference proteome</keyword>